<evidence type="ECO:0000313" key="3">
    <source>
        <dbReference type="EMBL" id="SKB52771.1"/>
    </source>
</evidence>
<keyword evidence="3" id="KW-0966">Cell projection</keyword>
<dbReference type="EMBL" id="FUYQ01000009">
    <property type="protein sequence ID" value="SKB52771.1"/>
    <property type="molecule type" value="Genomic_DNA"/>
</dbReference>
<dbReference type="InterPro" id="IPR051056">
    <property type="entry name" value="Glycosyl_Hydrolase_73"/>
</dbReference>
<feature type="non-terminal residue" evidence="3">
    <location>
        <position position="1"/>
    </location>
</feature>
<keyword evidence="4" id="KW-1185">Reference proteome</keyword>
<dbReference type="GO" id="GO:0004040">
    <property type="term" value="F:amidase activity"/>
    <property type="evidence" value="ECO:0007669"/>
    <property type="project" value="InterPro"/>
</dbReference>
<dbReference type="Pfam" id="PF01832">
    <property type="entry name" value="Glucosaminidase"/>
    <property type="match status" value="1"/>
</dbReference>
<evidence type="ECO:0000313" key="4">
    <source>
        <dbReference type="Proteomes" id="UP000190852"/>
    </source>
</evidence>
<proteinExistence type="predicted"/>
<sequence length="157" mass="17534">QTIFMLKEIFVQSYYPQVKEAGIKYGINPVVLLAQIAIETGWGESVLCKEHFNFGGLTGFGKPSEFWPGTKVQLCEKGLTYRSYPDARSGILDMARLLRSSYASACNVSNVPAAYAQEIAYSRYISEVNGDNRDNYKQLLVKLSATMSKLIALQFPE</sequence>
<keyword evidence="3" id="KW-0969">Cilium</keyword>
<feature type="domain" description="Mannosyl-glycoprotein endo-beta-N-acetylglucosamidase-like" evidence="2">
    <location>
        <begin position="16"/>
        <end position="143"/>
    </location>
</feature>
<dbReference type="InterPro" id="IPR002901">
    <property type="entry name" value="MGlyc_endo_b_GlcNAc-like_dom"/>
</dbReference>
<keyword evidence="3" id="KW-0282">Flagellum</keyword>
<accession>A0A1T5C047</accession>
<dbReference type="Proteomes" id="UP000190852">
    <property type="component" value="Unassembled WGS sequence"/>
</dbReference>
<dbReference type="RefSeq" id="WP_245832551.1">
    <property type="nucleotide sequence ID" value="NZ_FUYQ01000009.1"/>
</dbReference>
<evidence type="ECO:0000259" key="2">
    <source>
        <dbReference type="Pfam" id="PF01832"/>
    </source>
</evidence>
<protein>
    <submittedName>
        <fullName evidence="3">Flagellar protein FlgJ</fullName>
    </submittedName>
</protein>
<dbReference type="AlphaFoldDB" id="A0A1T5C047"/>
<gene>
    <name evidence="3" type="ORF">SAMN05660349_01626</name>
</gene>
<dbReference type="PANTHER" id="PTHR33308">
    <property type="entry name" value="PEPTIDOGLYCAN HYDROLASE FLGJ"/>
    <property type="match status" value="1"/>
</dbReference>
<organism evidence="3 4">
    <name type="scientific">Parabacteroides chartae</name>
    <dbReference type="NCBI Taxonomy" id="1037355"/>
    <lineage>
        <taxon>Bacteria</taxon>
        <taxon>Pseudomonadati</taxon>
        <taxon>Bacteroidota</taxon>
        <taxon>Bacteroidia</taxon>
        <taxon>Bacteroidales</taxon>
        <taxon>Tannerellaceae</taxon>
        <taxon>Parabacteroides</taxon>
    </lineage>
</organism>
<reference evidence="4" key="1">
    <citation type="submission" date="2017-02" db="EMBL/GenBank/DDBJ databases">
        <authorList>
            <person name="Varghese N."/>
            <person name="Submissions S."/>
        </authorList>
    </citation>
    <scope>NUCLEOTIDE SEQUENCE [LARGE SCALE GENOMIC DNA]</scope>
    <source>
        <strain evidence="4">DSM 24967</strain>
    </source>
</reference>
<dbReference type="PANTHER" id="PTHR33308:SF9">
    <property type="entry name" value="PEPTIDOGLYCAN HYDROLASE FLGJ"/>
    <property type="match status" value="1"/>
</dbReference>
<evidence type="ECO:0000256" key="1">
    <source>
        <dbReference type="ARBA" id="ARBA00022801"/>
    </source>
</evidence>
<keyword evidence="1" id="KW-0378">Hydrolase</keyword>
<dbReference type="Gene3D" id="1.10.530.10">
    <property type="match status" value="1"/>
</dbReference>
<name>A0A1T5C047_9BACT</name>